<evidence type="ECO:0000256" key="1">
    <source>
        <dbReference type="SAM" id="MobiDB-lite"/>
    </source>
</evidence>
<evidence type="ECO:0000256" key="2">
    <source>
        <dbReference type="SAM" id="Phobius"/>
    </source>
</evidence>
<protein>
    <submittedName>
        <fullName evidence="3">Uncharacterized protein</fullName>
    </submittedName>
</protein>
<sequence>MESAPPDKQAISQSFGMSLAKAFAKRQDDGTDGSGQTIVNIITHECLEGDAVRCIIKGVPVSSTIDPDDYVRVGDLDPIIFEAMQCNVAADVDDTGAAASSTVAASSSSTDAASPSLSLASDASSQTSTDDSAAASSTTEAAAASSTQTFLVSTSPVSDNQVAFSTVSAATSASTGPVRRPDSVFAGFRRAQRGAQGSDVRAQTVVIKYGDVPVTTITLTPTVGKTTVAFAQRTSVPMDPKAKRSDVAYLIDVDEDSPYNSHVILPLAPGEVLNPNAMVDIHNVEDFRSAVINGDFNELNQHKRGTHVSVWQAVVTGLLIWIALTFVSWLVYSWVVAFKAKRQKKALEHKENVEARITELSEVSPTEQPQLPPVALEKN</sequence>
<gene>
    <name evidence="3" type="ORF">BCR34DRAFT_586811</name>
</gene>
<organism evidence="3 4">
    <name type="scientific">Clohesyomyces aquaticus</name>
    <dbReference type="NCBI Taxonomy" id="1231657"/>
    <lineage>
        <taxon>Eukaryota</taxon>
        <taxon>Fungi</taxon>
        <taxon>Dikarya</taxon>
        <taxon>Ascomycota</taxon>
        <taxon>Pezizomycotina</taxon>
        <taxon>Dothideomycetes</taxon>
        <taxon>Pleosporomycetidae</taxon>
        <taxon>Pleosporales</taxon>
        <taxon>Lindgomycetaceae</taxon>
        <taxon>Clohesyomyces</taxon>
    </lineage>
</organism>
<comment type="caution">
    <text evidence="3">The sequence shown here is derived from an EMBL/GenBank/DDBJ whole genome shotgun (WGS) entry which is preliminary data.</text>
</comment>
<name>A0A1Y1ZSB2_9PLEO</name>
<keyword evidence="2" id="KW-0472">Membrane</keyword>
<proteinExistence type="predicted"/>
<dbReference type="AlphaFoldDB" id="A0A1Y1ZSB2"/>
<evidence type="ECO:0000313" key="4">
    <source>
        <dbReference type="Proteomes" id="UP000193144"/>
    </source>
</evidence>
<keyword evidence="2" id="KW-1133">Transmembrane helix</keyword>
<reference evidence="3 4" key="1">
    <citation type="submission" date="2016-07" db="EMBL/GenBank/DDBJ databases">
        <title>Pervasive Adenine N6-methylation of Active Genes in Fungi.</title>
        <authorList>
            <consortium name="DOE Joint Genome Institute"/>
            <person name="Mondo S.J."/>
            <person name="Dannebaum R.O."/>
            <person name="Kuo R.C."/>
            <person name="Labutti K."/>
            <person name="Haridas S."/>
            <person name="Kuo A."/>
            <person name="Salamov A."/>
            <person name="Ahrendt S.R."/>
            <person name="Lipzen A."/>
            <person name="Sullivan W."/>
            <person name="Andreopoulos W.B."/>
            <person name="Clum A."/>
            <person name="Lindquist E."/>
            <person name="Daum C."/>
            <person name="Ramamoorthy G.K."/>
            <person name="Gryganskyi A."/>
            <person name="Culley D."/>
            <person name="Magnuson J.K."/>
            <person name="James T.Y."/>
            <person name="O'Malley M.A."/>
            <person name="Stajich J.E."/>
            <person name="Spatafora J.W."/>
            <person name="Visel A."/>
            <person name="Grigoriev I.V."/>
        </authorList>
    </citation>
    <scope>NUCLEOTIDE SEQUENCE [LARGE SCALE GENOMIC DNA]</scope>
    <source>
        <strain evidence="3 4">CBS 115471</strain>
    </source>
</reference>
<feature type="region of interest" description="Disordered" evidence="1">
    <location>
        <begin position="358"/>
        <end position="379"/>
    </location>
</feature>
<feature type="transmembrane region" description="Helical" evidence="2">
    <location>
        <begin position="310"/>
        <end position="335"/>
    </location>
</feature>
<dbReference type="EMBL" id="MCFA01000045">
    <property type="protein sequence ID" value="ORY13098.1"/>
    <property type="molecule type" value="Genomic_DNA"/>
</dbReference>
<feature type="region of interest" description="Disordered" evidence="1">
    <location>
        <begin position="105"/>
        <end position="136"/>
    </location>
</feature>
<keyword evidence="2" id="KW-0812">Transmembrane</keyword>
<accession>A0A1Y1ZSB2</accession>
<dbReference type="Proteomes" id="UP000193144">
    <property type="component" value="Unassembled WGS sequence"/>
</dbReference>
<keyword evidence="4" id="KW-1185">Reference proteome</keyword>
<evidence type="ECO:0000313" key="3">
    <source>
        <dbReference type="EMBL" id="ORY13098.1"/>
    </source>
</evidence>
<dbReference type="OrthoDB" id="3801523at2759"/>